<dbReference type="PANTHER" id="PTHR23501:SF33">
    <property type="entry name" value="MAJOR FACILITATOR SUPERFAMILY (MFS) PROFILE DOMAIN-CONTAINING PROTEIN"/>
    <property type="match status" value="1"/>
</dbReference>
<dbReference type="Gene3D" id="1.20.1250.20">
    <property type="entry name" value="MFS general substrate transporter like domains"/>
    <property type="match status" value="1"/>
</dbReference>
<protein>
    <recommendedName>
        <fullName evidence="7">Major facilitator superfamily (MFS) profile domain-containing protein</fullName>
    </recommendedName>
</protein>
<evidence type="ECO:0000256" key="1">
    <source>
        <dbReference type="ARBA" id="ARBA00004141"/>
    </source>
</evidence>
<evidence type="ECO:0000313" key="9">
    <source>
        <dbReference type="Proteomes" id="UP001320245"/>
    </source>
</evidence>
<keyword evidence="3 6" id="KW-1133">Transmembrane helix</keyword>
<dbReference type="AlphaFoldDB" id="A0AAN9UCY1"/>
<feature type="transmembrane region" description="Helical" evidence="6">
    <location>
        <begin position="434"/>
        <end position="452"/>
    </location>
</feature>
<dbReference type="InterPro" id="IPR036259">
    <property type="entry name" value="MFS_trans_sf"/>
</dbReference>
<dbReference type="GO" id="GO:0000329">
    <property type="term" value="C:fungal-type vacuole membrane"/>
    <property type="evidence" value="ECO:0007669"/>
    <property type="project" value="TreeGrafter"/>
</dbReference>
<dbReference type="Pfam" id="PF07690">
    <property type="entry name" value="MFS_1"/>
    <property type="match status" value="1"/>
</dbReference>
<evidence type="ECO:0000256" key="5">
    <source>
        <dbReference type="SAM" id="MobiDB-lite"/>
    </source>
</evidence>
<feature type="transmembrane region" description="Helical" evidence="6">
    <location>
        <begin position="163"/>
        <end position="180"/>
    </location>
</feature>
<reference evidence="8 9" key="1">
    <citation type="journal article" date="2023" name="PLoS ONE">
        <title>Cytospora paraplurivora sp. nov. isolated from orchards with fruit tree decline syndrome in Ontario, Canada.</title>
        <authorList>
            <person name="Ilyukhin E."/>
            <person name="Nguyen H.D.T."/>
            <person name="Castle A.J."/>
            <person name="Ellouze W."/>
        </authorList>
    </citation>
    <scope>NUCLEOTIDE SEQUENCE [LARGE SCALE GENOMIC DNA]</scope>
    <source>
        <strain evidence="8 9">FDS-564</strain>
    </source>
</reference>
<accession>A0AAN9UCY1</accession>
<feature type="transmembrane region" description="Helical" evidence="6">
    <location>
        <begin position="251"/>
        <end position="271"/>
    </location>
</feature>
<sequence length="600" mass="64152">MTDSNRRQWANASSVPGHTTERSPLTRNADSRAGYGIYSPRHHDDTDDSGSSDDSSDTSSLLPRREDEESSIEAPASPTKPTGPGEDEQLSPKAILWIVLPMLLAVFIANADNSIVMATHALIASEFMALESSSWLFTGFMLASTATQTTLGQLSMVFGRKPVIIVCYAVFALGCLLVGSARSMTAAVAGRLLSGSVSAGTNVLVSLVITDLLPVREVASWNSYVNVVAVSGRCVGGPIGGWLADVIGWRLSFTGQAPIFLVAIILCWIALPNFKPKQKRPGQEADADKPWTSKLRQVDFLGSALLAGFLILILLPLEIGGSKIAWTDPRIGALFASGIVCLALFVVAEKRWVSNPLMPLSLFASRHTVVSYVILALQTLAQLGMMYSVPLYFQVTQKMSNTAAGAHLLPAVIGNAVAGILSGYFIRTTGRYKWLIYLATLMSASAYSLLLLRWHGQTNWIESLYIFPGGFGTGMAMSATFTSVQASVDRAHLSPAVSALFLSSGLGAVVGLAAVSATFQAGLRSTLESRLLLLDLDAGVRDEIIAKAVASVGYIFQTKGDVAKAITESYVDGLWYSHIVSLASSLLAFCLTPLLREYKL</sequence>
<gene>
    <name evidence="8" type="ORF">SLS53_003588</name>
</gene>
<evidence type="ECO:0000256" key="2">
    <source>
        <dbReference type="ARBA" id="ARBA00022692"/>
    </source>
</evidence>
<organism evidence="8 9">
    <name type="scientific">Cytospora paraplurivora</name>
    <dbReference type="NCBI Taxonomy" id="2898453"/>
    <lineage>
        <taxon>Eukaryota</taxon>
        <taxon>Fungi</taxon>
        <taxon>Dikarya</taxon>
        <taxon>Ascomycota</taxon>
        <taxon>Pezizomycotina</taxon>
        <taxon>Sordariomycetes</taxon>
        <taxon>Sordariomycetidae</taxon>
        <taxon>Diaporthales</taxon>
        <taxon>Cytosporaceae</taxon>
        <taxon>Cytospora</taxon>
    </lineage>
</organism>
<feature type="transmembrane region" description="Helical" evidence="6">
    <location>
        <begin position="298"/>
        <end position="319"/>
    </location>
</feature>
<feature type="transmembrane region" description="Helical" evidence="6">
    <location>
        <begin position="192"/>
        <end position="213"/>
    </location>
</feature>
<feature type="compositionally biased region" description="Polar residues" evidence="5">
    <location>
        <begin position="7"/>
        <end position="28"/>
    </location>
</feature>
<feature type="transmembrane region" description="Helical" evidence="6">
    <location>
        <begin position="575"/>
        <end position="595"/>
    </location>
</feature>
<evidence type="ECO:0000259" key="7">
    <source>
        <dbReference type="PROSITE" id="PS50850"/>
    </source>
</evidence>
<evidence type="ECO:0000256" key="6">
    <source>
        <dbReference type="SAM" id="Phobius"/>
    </source>
</evidence>
<feature type="transmembrane region" description="Helical" evidence="6">
    <location>
        <begin position="464"/>
        <end position="484"/>
    </location>
</feature>
<feature type="region of interest" description="Disordered" evidence="5">
    <location>
        <begin position="1"/>
        <end position="88"/>
    </location>
</feature>
<proteinExistence type="predicted"/>
<keyword evidence="9" id="KW-1185">Reference proteome</keyword>
<dbReference type="Proteomes" id="UP001320245">
    <property type="component" value="Unassembled WGS sequence"/>
</dbReference>
<dbReference type="InterPro" id="IPR011701">
    <property type="entry name" value="MFS"/>
</dbReference>
<feature type="transmembrane region" description="Helical" evidence="6">
    <location>
        <begin position="408"/>
        <end position="427"/>
    </location>
</feature>
<feature type="transmembrane region" description="Helical" evidence="6">
    <location>
        <begin position="331"/>
        <end position="348"/>
    </location>
</feature>
<dbReference type="EMBL" id="JAJSPL020000011">
    <property type="protein sequence ID" value="KAK7744070.1"/>
    <property type="molecule type" value="Genomic_DNA"/>
</dbReference>
<dbReference type="Gene3D" id="1.20.1720.10">
    <property type="entry name" value="Multidrug resistance protein D"/>
    <property type="match status" value="1"/>
</dbReference>
<feature type="transmembrane region" description="Helical" evidence="6">
    <location>
        <begin position="496"/>
        <end position="519"/>
    </location>
</feature>
<comment type="caution">
    <text evidence="8">The sequence shown here is derived from an EMBL/GenBank/DDBJ whole genome shotgun (WGS) entry which is preliminary data.</text>
</comment>
<keyword evidence="4 6" id="KW-0472">Membrane</keyword>
<evidence type="ECO:0000256" key="4">
    <source>
        <dbReference type="ARBA" id="ARBA00023136"/>
    </source>
</evidence>
<dbReference type="PROSITE" id="PS50850">
    <property type="entry name" value="MFS"/>
    <property type="match status" value="1"/>
</dbReference>
<dbReference type="GO" id="GO:0015174">
    <property type="term" value="F:basic amino acid transmembrane transporter activity"/>
    <property type="evidence" value="ECO:0007669"/>
    <property type="project" value="TreeGrafter"/>
</dbReference>
<dbReference type="PANTHER" id="PTHR23501">
    <property type="entry name" value="MAJOR FACILITATOR SUPERFAMILY"/>
    <property type="match status" value="1"/>
</dbReference>
<feature type="transmembrane region" description="Helical" evidence="6">
    <location>
        <begin position="369"/>
        <end position="388"/>
    </location>
</feature>
<feature type="domain" description="Major facilitator superfamily (MFS) profile" evidence="7">
    <location>
        <begin position="98"/>
        <end position="596"/>
    </location>
</feature>
<comment type="subcellular location">
    <subcellularLocation>
        <location evidence="1">Membrane</location>
        <topology evidence="1">Multi-pass membrane protein</topology>
    </subcellularLocation>
</comment>
<dbReference type="InterPro" id="IPR020846">
    <property type="entry name" value="MFS_dom"/>
</dbReference>
<feature type="compositionally biased region" description="Acidic residues" evidence="5">
    <location>
        <begin position="46"/>
        <end position="56"/>
    </location>
</feature>
<dbReference type="SUPFAM" id="SSF103473">
    <property type="entry name" value="MFS general substrate transporter"/>
    <property type="match status" value="1"/>
</dbReference>
<keyword evidence="2 6" id="KW-0812">Transmembrane</keyword>
<evidence type="ECO:0000313" key="8">
    <source>
        <dbReference type="EMBL" id="KAK7744070.1"/>
    </source>
</evidence>
<feature type="transmembrane region" description="Helical" evidence="6">
    <location>
        <begin position="94"/>
        <end position="111"/>
    </location>
</feature>
<name>A0AAN9UCY1_9PEZI</name>
<evidence type="ECO:0000256" key="3">
    <source>
        <dbReference type="ARBA" id="ARBA00022989"/>
    </source>
</evidence>